<gene>
    <name evidence="2" type="ORF">A0J61_11584</name>
</gene>
<dbReference type="EMBL" id="LUGH01002224">
    <property type="protein sequence ID" value="OBZ80367.1"/>
    <property type="molecule type" value="Genomic_DNA"/>
</dbReference>
<accession>A0A1C7MUC2</accession>
<name>A0A1C7MUC2_9FUNG</name>
<sequence length="90" mass="10169">MSFSITTSEHPHFKALHRTKGNTEQNTTCIKIVMATSIGVLSNQGNLDFANTEEIPAFLRNWNVNKKRKFKPKPSSNSPAKRQRRSGPDK</sequence>
<comment type="caution">
    <text evidence="2">The sequence shown here is derived from an EMBL/GenBank/DDBJ whole genome shotgun (WGS) entry which is preliminary data.</text>
</comment>
<feature type="region of interest" description="Disordered" evidence="1">
    <location>
        <begin position="1"/>
        <end position="20"/>
    </location>
</feature>
<proteinExistence type="predicted"/>
<reference evidence="2 3" key="1">
    <citation type="submission" date="2016-03" db="EMBL/GenBank/DDBJ databases">
        <title>Choanephora cucurbitarum.</title>
        <authorList>
            <person name="Min B."/>
            <person name="Park H."/>
            <person name="Park J.-H."/>
            <person name="Shin H.-D."/>
            <person name="Choi I.-G."/>
        </authorList>
    </citation>
    <scope>NUCLEOTIDE SEQUENCE [LARGE SCALE GENOMIC DNA]</scope>
    <source>
        <strain evidence="2 3">KUS-F28377</strain>
    </source>
</reference>
<protein>
    <submittedName>
        <fullName evidence="2">Uncharacterized protein</fullName>
    </submittedName>
</protein>
<feature type="region of interest" description="Disordered" evidence="1">
    <location>
        <begin position="66"/>
        <end position="90"/>
    </location>
</feature>
<dbReference type="OrthoDB" id="10389070at2759"/>
<organism evidence="2 3">
    <name type="scientific">Choanephora cucurbitarum</name>
    <dbReference type="NCBI Taxonomy" id="101091"/>
    <lineage>
        <taxon>Eukaryota</taxon>
        <taxon>Fungi</taxon>
        <taxon>Fungi incertae sedis</taxon>
        <taxon>Mucoromycota</taxon>
        <taxon>Mucoromycotina</taxon>
        <taxon>Mucoromycetes</taxon>
        <taxon>Mucorales</taxon>
        <taxon>Mucorineae</taxon>
        <taxon>Choanephoraceae</taxon>
        <taxon>Choanephoroideae</taxon>
        <taxon>Choanephora</taxon>
    </lineage>
</organism>
<evidence type="ECO:0000313" key="3">
    <source>
        <dbReference type="Proteomes" id="UP000093000"/>
    </source>
</evidence>
<evidence type="ECO:0000313" key="2">
    <source>
        <dbReference type="EMBL" id="OBZ80367.1"/>
    </source>
</evidence>
<keyword evidence="3" id="KW-1185">Reference proteome</keyword>
<feature type="compositionally biased region" description="Basic residues" evidence="1">
    <location>
        <begin position="81"/>
        <end position="90"/>
    </location>
</feature>
<evidence type="ECO:0000256" key="1">
    <source>
        <dbReference type="SAM" id="MobiDB-lite"/>
    </source>
</evidence>
<dbReference type="Proteomes" id="UP000093000">
    <property type="component" value="Unassembled WGS sequence"/>
</dbReference>
<dbReference type="InParanoid" id="A0A1C7MUC2"/>
<dbReference type="AlphaFoldDB" id="A0A1C7MUC2"/>